<dbReference type="CDD" id="cd03217">
    <property type="entry name" value="ABC_FeS_Assembly"/>
    <property type="match status" value="1"/>
</dbReference>
<dbReference type="SUPFAM" id="SSF52540">
    <property type="entry name" value="P-loop containing nucleoside triphosphate hydrolases"/>
    <property type="match status" value="1"/>
</dbReference>
<comment type="caution">
    <text evidence="6">The sequence shown here is derived from an EMBL/GenBank/DDBJ whole genome shotgun (WGS) entry which is preliminary data.</text>
</comment>
<dbReference type="InterPro" id="IPR036388">
    <property type="entry name" value="WH-like_DNA-bd_sf"/>
</dbReference>
<evidence type="ECO:0000256" key="2">
    <source>
        <dbReference type="ARBA" id="ARBA00022840"/>
    </source>
</evidence>
<dbReference type="InterPro" id="IPR017871">
    <property type="entry name" value="ABC_transporter-like_CS"/>
</dbReference>
<dbReference type="Gene3D" id="3.40.50.300">
    <property type="entry name" value="P-loop containing nucleotide triphosphate hydrolases"/>
    <property type="match status" value="1"/>
</dbReference>
<dbReference type="InterPro" id="IPR037284">
    <property type="entry name" value="SUF_FeS_clus_asmbl_SufBD_sf"/>
</dbReference>
<dbReference type="GO" id="GO:0016226">
    <property type="term" value="P:iron-sulfur cluster assembly"/>
    <property type="evidence" value="ECO:0007669"/>
    <property type="project" value="InterPro"/>
</dbReference>
<dbReference type="Pfam" id="PF19295">
    <property type="entry name" value="SufBD_N"/>
    <property type="match status" value="1"/>
</dbReference>
<dbReference type="InterPro" id="IPR003593">
    <property type="entry name" value="AAA+_ATPase"/>
</dbReference>
<feature type="domain" description="ABC transporter" evidence="5">
    <location>
        <begin position="162"/>
        <end position="413"/>
    </location>
</feature>
<evidence type="ECO:0000256" key="1">
    <source>
        <dbReference type="ARBA" id="ARBA00022741"/>
    </source>
</evidence>
<dbReference type="InterPro" id="IPR055346">
    <property type="entry name" value="Fe-S_cluster_assembly_SufBD"/>
</dbReference>
<dbReference type="EMBL" id="CAMXCT010000001">
    <property type="protein sequence ID" value="CAI3971624.1"/>
    <property type="molecule type" value="Genomic_DNA"/>
</dbReference>
<accession>A0A9P1BEB3</accession>
<keyword evidence="8" id="KW-1185">Reference proteome</keyword>
<reference evidence="7 8" key="2">
    <citation type="submission" date="2024-05" db="EMBL/GenBank/DDBJ databases">
        <authorList>
            <person name="Chen Y."/>
            <person name="Shah S."/>
            <person name="Dougan E. K."/>
            <person name="Thang M."/>
            <person name="Chan C."/>
        </authorList>
    </citation>
    <scope>NUCLEOTIDE SEQUENCE [LARGE SCALE GENOMIC DNA]</scope>
</reference>
<comment type="similarity">
    <text evidence="3">Belongs to the iron-sulfur cluster assembly SufBD family.</text>
</comment>
<feature type="region of interest" description="Disordered" evidence="4">
    <location>
        <begin position="416"/>
        <end position="438"/>
    </location>
</feature>
<dbReference type="Proteomes" id="UP001152797">
    <property type="component" value="Unassembled WGS sequence"/>
</dbReference>
<dbReference type="InterPro" id="IPR000825">
    <property type="entry name" value="SUF_FeS_clus_asmbl_SufBD_core"/>
</dbReference>
<protein>
    <submittedName>
        <fullName evidence="7">Iron-sulfur cluster assembly protein SufB</fullName>
    </submittedName>
</protein>
<dbReference type="SUPFAM" id="SSF46785">
    <property type="entry name" value="Winged helix' DNA-binding domain"/>
    <property type="match status" value="1"/>
</dbReference>
<evidence type="ECO:0000313" key="6">
    <source>
        <dbReference type="EMBL" id="CAI3971624.1"/>
    </source>
</evidence>
<dbReference type="PROSITE" id="PS50893">
    <property type="entry name" value="ABC_TRANSPORTER_2"/>
    <property type="match status" value="1"/>
</dbReference>
<evidence type="ECO:0000313" key="8">
    <source>
        <dbReference type="Proteomes" id="UP001152797"/>
    </source>
</evidence>
<dbReference type="Pfam" id="PF00005">
    <property type="entry name" value="ABC_tran"/>
    <property type="match status" value="1"/>
</dbReference>
<evidence type="ECO:0000256" key="3">
    <source>
        <dbReference type="ARBA" id="ARBA00043967"/>
    </source>
</evidence>
<sequence length="907" mass="101368">MTVSQLAEATGVTATAVRQRLNRLMGQDLVTRQSERAGRGRPTHRYGLSERARRLAGNNFADLAKVLWQEVRAIEDPAIRKGLLKRIAAGLAEKYGDQVEGESPQERMASIAKLFELRDIPFSVEQNVKGLPVLQAHDCPYPELAEHDRAICELEQMVMSLLLENNVELSQCRLDGGKEILRGVDLVIKRGETHALMGPNGSGKSTLGFAIMGHPGYEVTQGLIELDGKDVLEMEPNERARAGIFMAFQRPMSIPGVKMADFLRHATTNVRRPDRKEGEDLIPMREFRKELRQQMEQLRIDAEFARRYVNDGFSGGEMKRAEILQMAMLRPKFAILDETDSGLDVDAVRLASQSIAEIGGKDMGILIITHHDKLLEHNRPDVTHVMLGGRIVESGGAELAAELHEKGYDRIREAHPEAAKAESEMARDEEPEERANDMSTDVKQPFDVAAGEVNKYDFRNDENYKFKSRKGIDAEIVHQISDMKGEPEWMRDFRQKSLEIFNSKPTPTWGGKVGLDFQDIYYYIKPSDRQGRSWDEVPDDIKKTFDRLGIPEAEKKFLAGVKAQYESEVVYGSLREDLTAQGVIFTDTDTAVKEYPDLVREYFSTIIPPTDNKFAALNSAVWSGGSFIYVPKGVSIDFPLQAYFRINAENMGQFERTLIIVDEGAQIHYVEGCTAPMYSTESLHSAVVEIVCKKHSRCRYTTIQNWANNIYNLVTKRAVAYENATMEWVDGNLGSQLTMKYPAVYMLEPGARGEILSIAFASAGQHQDAGAKVVHAAPNTSSRIVSKSISKNGGRSSYRGLVRVEKGASKAKSSVVCDALILDDHSRSDTYPYIEVDEQDVTIGHEASVSRIGEEQLFYLTSRGLSEAEASAMIVSGFIEPLVKELPMEYAVEMNRLIELQMEGSVG</sequence>
<dbReference type="InterPro" id="IPR003439">
    <property type="entry name" value="ABC_transporter-like_ATP-bd"/>
</dbReference>
<dbReference type="EMBL" id="CAMXCT030000001">
    <property type="protein sequence ID" value="CAL4758936.1"/>
    <property type="molecule type" value="Genomic_DNA"/>
</dbReference>
<dbReference type="SUPFAM" id="SSF101960">
    <property type="entry name" value="Stabilizer of iron transporter SufD"/>
    <property type="match status" value="1"/>
</dbReference>
<dbReference type="InterPro" id="IPR036390">
    <property type="entry name" value="WH_DNA-bd_sf"/>
</dbReference>
<dbReference type="OrthoDB" id="446132at2759"/>
<dbReference type="InterPro" id="IPR011991">
    <property type="entry name" value="ArsR-like_HTH"/>
</dbReference>
<dbReference type="GO" id="GO:0005524">
    <property type="term" value="F:ATP binding"/>
    <property type="evidence" value="ECO:0007669"/>
    <property type="project" value="UniProtKB-KW"/>
</dbReference>
<dbReference type="NCBIfam" id="TIGR01978">
    <property type="entry name" value="sufC"/>
    <property type="match status" value="1"/>
</dbReference>
<dbReference type="PANTHER" id="PTHR30508">
    <property type="entry name" value="FES CLUSTER ASSEMBLY PROTEIN SUF"/>
    <property type="match status" value="1"/>
</dbReference>
<dbReference type="EMBL" id="CAMXCT020000001">
    <property type="protein sequence ID" value="CAL1124999.1"/>
    <property type="molecule type" value="Genomic_DNA"/>
</dbReference>
<dbReference type="InterPro" id="IPR045595">
    <property type="entry name" value="SufBD_N"/>
</dbReference>
<dbReference type="Pfam" id="PF01458">
    <property type="entry name" value="SUFBD_core"/>
    <property type="match status" value="1"/>
</dbReference>
<reference evidence="6" key="1">
    <citation type="submission" date="2022-10" db="EMBL/GenBank/DDBJ databases">
        <authorList>
            <person name="Chen Y."/>
            <person name="Dougan E. K."/>
            <person name="Chan C."/>
            <person name="Rhodes N."/>
            <person name="Thang M."/>
        </authorList>
    </citation>
    <scope>NUCLEOTIDE SEQUENCE</scope>
</reference>
<dbReference type="PROSITE" id="PS00211">
    <property type="entry name" value="ABC_TRANSPORTER_1"/>
    <property type="match status" value="1"/>
</dbReference>
<dbReference type="PANTHER" id="PTHR30508:SF1">
    <property type="entry name" value="UPF0051 PROTEIN ABCI8, CHLOROPLASTIC-RELATED"/>
    <property type="match status" value="1"/>
</dbReference>
<dbReference type="InterPro" id="IPR010230">
    <property type="entry name" value="FeS-cluster_ATPase_SufC"/>
</dbReference>
<dbReference type="CDD" id="cd00090">
    <property type="entry name" value="HTH_ARSR"/>
    <property type="match status" value="1"/>
</dbReference>
<name>A0A9P1BEB3_9DINO</name>
<dbReference type="InterPro" id="IPR027417">
    <property type="entry name" value="P-loop_NTPase"/>
</dbReference>
<organism evidence="6">
    <name type="scientific">Cladocopium goreaui</name>
    <dbReference type="NCBI Taxonomy" id="2562237"/>
    <lineage>
        <taxon>Eukaryota</taxon>
        <taxon>Sar</taxon>
        <taxon>Alveolata</taxon>
        <taxon>Dinophyceae</taxon>
        <taxon>Suessiales</taxon>
        <taxon>Symbiodiniaceae</taxon>
        <taxon>Cladocopium</taxon>
    </lineage>
</organism>
<evidence type="ECO:0000259" key="5">
    <source>
        <dbReference type="PROSITE" id="PS50893"/>
    </source>
</evidence>
<gene>
    <name evidence="6" type="ORF">C1SCF055_LOCUS214</name>
</gene>
<proteinExistence type="inferred from homology"/>
<dbReference type="NCBIfam" id="TIGR01980">
    <property type="entry name" value="sufB"/>
    <property type="match status" value="1"/>
</dbReference>
<evidence type="ECO:0000256" key="4">
    <source>
        <dbReference type="SAM" id="MobiDB-lite"/>
    </source>
</evidence>
<dbReference type="InterPro" id="IPR010231">
    <property type="entry name" value="SUF_FeS_clus_asmbl_SufB"/>
</dbReference>
<dbReference type="SMART" id="SM00382">
    <property type="entry name" value="AAA"/>
    <property type="match status" value="1"/>
</dbReference>
<dbReference type="AlphaFoldDB" id="A0A9P1BEB3"/>
<dbReference type="GO" id="GO:0016887">
    <property type="term" value="F:ATP hydrolysis activity"/>
    <property type="evidence" value="ECO:0007669"/>
    <property type="project" value="InterPro"/>
</dbReference>
<dbReference type="Gene3D" id="1.10.10.10">
    <property type="entry name" value="Winged helix-like DNA-binding domain superfamily/Winged helix DNA-binding domain"/>
    <property type="match status" value="1"/>
</dbReference>
<keyword evidence="1" id="KW-0547">Nucleotide-binding</keyword>
<keyword evidence="2" id="KW-0067">ATP-binding</keyword>
<feature type="compositionally biased region" description="Basic and acidic residues" evidence="4">
    <location>
        <begin position="416"/>
        <end position="436"/>
    </location>
</feature>
<evidence type="ECO:0000313" key="7">
    <source>
        <dbReference type="EMBL" id="CAL4758936.1"/>
    </source>
</evidence>